<evidence type="ECO:0000256" key="1">
    <source>
        <dbReference type="ARBA" id="ARBA00022729"/>
    </source>
</evidence>
<accession>A0A0P8E0V1</accession>
<dbReference type="Pfam" id="PF10342">
    <property type="entry name" value="Kre9_KNH"/>
    <property type="match status" value="1"/>
</dbReference>
<sequence>MVSPNGGEKWIRGTTQTIKWNSTESPGSYVKIELLKAGVLNRVIVLSTLNDGSHPWFIPSLQTPGTDYKVKITSTSNLSYTDMSNSNFSIISNI</sequence>
<keyword evidence="1" id="KW-0732">Signal</keyword>
<reference evidence="3 4" key="1">
    <citation type="submission" date="2015-09" db="EMBL/GenBank/DDBJ databases">
        <title>A metagenomics-based metabolic model of nitrate-dependent anaerobic oxidation of methane by Methanoperedens-like archaea.</title>
        <authorList>
            <person name="Arshad A."/>
            <person name="Speth D.R."/>
            <person name="De Graaf R.M."/>
            <person name="Op Den Camp H.J."/>
            <person name="Jetten M.S."/>
            <person name="Welte C.U."/>
        </authorList>
    </citation>
    <scope>NUCLEOTIDE SEQUENCE [LARGE SCALE GENOMIC DNA]</scope>
</reference>
<protein>
    <submittedName>
        <fullName evidence="3">Ser-Thr-rich glycosyl-phosphatidyl-inositol-anchored membrane family protein</fullName>
    </submittedName>
</protein>
<evidence type="ECO:0000313" key="3">
    <source>
        <dbReference type="EMBL" id="KPQ43812.1"/>
    </source>
</evidence>
<feature type="domain" description="Yeast cell wall synthesis Kre9/Knh1-like N-terminal" evidence="2">
    <location>
        <begin position="3"/>
        <end position="81"/>
    </location>
</feature>
<dbReference type="AlphaFoldDB" id="A0A0P8E0V1"/>
<proteinExistence type="predicted"/>
<evidence type="ECO:0000313" key="4">
    <source>
        <dbReference type="Proteomes" id="UP000050360"/>
    </source>
</evidence>
<name>A0A0P8E0V1_9EURY</name>
<dbReference type="InterPro" id="IPR018466">
    <property type="entry name" value="Kre9/Knh1-like_N"/>
</dbReference>
<dbReference type="Proteomes" id="UP000050360">
    <property type="component" value="Unassembled WGS sequence"/>
</dbReference>
<dbReference type="EMBL" id="LKCM01000126">
    <property type="protein sequence ID" value="KPQ43812.1"/>
    <property type="molecule type" value="Genomic_DNA"/>
</dbReference>
<organism evidence="3 4">
    <name type="scientific">Candidatus Methanoperedens nitratireducens</name>
    <dbReference type="NCBI Taxonomy" id="1392998"/>
    <lineage>
        <taxon>Archaea</taxon>
        <taxon>Methanobacteriati</taxon>
        <taxon>Methanobacteriota</taxon>
        <taxon>Stenosarchaea group</taxon>
        <taxon>Methanomicrobia</taxon>
        <taxon>Methanosarcinales</taxon>
        <taxon>ANME-2 cluster</taxon>
        <taxon>Candidatus Methanoperedentaceae</taxon>
        <taxon>Candidatus Methanoperedens</taxon>
    </lineage>
</organism>
<gene>
    <name evidence="3" type="ORF">MPEBLZ_01622</name>
</gene>
<comment type="caution">
    <text evidence="3">The sequence shown here is derived from an EMBL/GenBank/DDBJ whole genome shotgun (WGS) entry which is preliminary data.</text>
</comment>
<evidence type="ECO:0000259" key="2">
    <source>
        <dbReference type="Pfam" id="PF10342"/>
    </source>
</evidence>